<accession>A0A1D8ARY1</accession>
<dbReference type="AlphaFoldDB" id="A0A1D8ARY1"/>
<evidence type="ECO:0000313" key="1">
    <source>
        <dbReference type="EMBL" id="AOS43654.1"/>
    </source>
</evidence>
<dbReference type="EMBL" id="CP016094">
    <property type="protein sequence ID" value="AOS43654.1"/>
    <property type="molecule type" value="Genomic_DNA"/>
</dbReference>
<dbReference type="RefSeq" id="WP_069960984.1">
    <property type="nucleotide sequence ID" value="NZ_CP016094.1"/>
</dbReference>
<evidence type="ECO:0008006" key="3">
    <source>
        <dbReference type="Google" id="ProtNLM"/>
    </source>
</evidence>
<keyword evidence="2" id="KW-1185">Reference proteome</keyword>
<organism evidence="1 2">
    <name type="scientific">Lacunisphaera limnophila</name>
    <dbReference type="NCBI Taxonomy" id="1838286"/>
    <lineage>
        <taxon>Bacteria</taxon>
        <taxon>Pseudomonadati</taxon>
        <taxon>Verrucomicrobiota</taxon>
        <taxon>Opitutia</taxon>
        <taxon>Opitutales</taxon>
        <taxon>Opitutaceae</taxon>
        <taxon>Lacunisphaera</taxon>
    </lineage>
</organism>
<name>A0A1D8ARY1_9BACT</name>
<dbReference type="STRING" id="1838286.Verru16b_00706"/>
<protein>
    <recommendedName>
        <fullName evidence="3">Leucine carboxyl methyltransferase</fullName>
    </recommendedName>
</protein>
<reference evidence="1 2" key="1">
    <citation type="submission" date="2016-06" db="EMBL/GenBank/DDBJ databases">
        <title>Three novel species with peptidoglycan cell walls form the new genus Lacunisphaera gen. nov. in the family Opitutaceae of the verrucomicrobial subdivision 4.</title>
        <authorList>
            <person name="Rast P."/>
            <person name="Gloeckner I."/>
            <person name="Jogler M."/>
            <person name="Boedeker C."/>
            <person name="Jeske O."/>
            <person name="Wiegand S."/>
            <person name="Reinhardt R."/>
            <person name="Schumann P."/>
            <person name="Rohde M."/>
            <person name="Spring S."/>
            <person name="Gloeckner F.O."/>
            <person name="Jogler C."/>
        </authorList>
    </citation>
    <scope>NUCLEOTIDE SEQUENCE [LARGE SCALE GENOMIC DNA]</scope>
    <source>
        <strain evidence="1 2">IG16b</strain>
    </source>
</reference>
<sequence>MLSGFLRRLFTRCPPAGRQLGLLREHEAIAERHTRVRAAWAPHLAECRKVVLETAARCPQRRRALVIGAGDCLDVPVAELAERFDEVVLADIVLSAEVRRWVRKMPGRVRGEVWDASGALAALAAVRETVTATVAPDFFARADPGPPPGGLADFIVSANCISQLGLVPGHSLPAYEQDTGLPERCARAAAKRHLAWLAQQPGVRLLLADAARLDLGPDGRQLKKETLHERFGLPKPDRTWRWDLAPIPEWSPDFHRVHEVGAWVWPEHPDGTRAGALSGLPG</sequence>
<evidence type="ECO:0000313" key="2">
    <source>
        <dbReference type="Proteomes" id="UP000095228"/>
    </source>
</evidence>
<dbReference type="OrthoDB" id="189504at2"/>
<dbReference type="KEGG" id="obg:Verru16b_00706"/>
<gene>
    <name evidence="1" type="ORF">Verru16b_00706</name>
</gene>
<dbReference type="Proteomes" id="UP000095228">
    <property type="component" value="Chromosome"/>
</dbReference>
<proteinExistence type="predicted"/>